<evidence type="ECO:0000256" key="1">
    <source>
        <dbReference type="SAM" id="MobiDB-lite"/>
    </source>
</evidence>
<protein>
    <recommendedName>
        <fullName evidence="5">Secreted protein</fullName>
    </recommendedName>
</protein>
<dbReference type="EMBL" id="JAURVH010001513">
    <property type="protein sequence ID" value="KAK5934892.1"/>
    <property type="molecule type" value="Genomic_DNA"/>
</dbReference>
<organism evidence="3 4">
    <name type="scientific">Champsocephalus gunnari</name>
    <name type="common">Mackerel icefish</name>
    <dbReference type="NCBI Taxonomy" id="52237"/>
    <lineage>
        <taxon>Eukaryota</taxon>
        <taxon>Metazoa</taxon>
        <taxon>Chordata</taxon>
        <taxon>Craniata</taxon>
        <taxon>Vertebrata</taxon>
        <taxon>Euteleostomi</taxon>
        <taxon>Actinopterygii</taxon>
        <taxon>Neopterygii</taxon>
        <taxon>Teleostei</taxon>
        <taxon>Neoteleostei</taxon>
        <taxon>Acanthomorphata</taxon>
        <taxon>Eupercaria</taxon>
        <taxon>Perciformes</taxon>
        <taxon>Notothenioidei</taxon>
        <taxon>Channichthyidae</taxon>
        <taxon>Champsocephalus</taxon>
    </lineage>
</organism>
<keyword evidence="2" id="KW-0732">Signal</keyword>
<proteinExistence type="predicted"/>
<name>A0AAN8E8F3_CHAGU</name>
<reference evidence="3 4" key="1">
    <citation type="journal article" date="2023" name="Mol. Biol. Evol.">
        <title>Genomics of Secondarily Temperate Adaptation in the Only Non-Antarctic Icefish.</title>
        <authorList>
            <person name="Rivera-Colon A.G."/>
            <person name="Rayamajhi N."/>
            <person name="Minhas B.F."/>
            <person name="Madrigal G."/>
            <person name="Bilyk K.T."/>
            <person name="Yoon V."/>
            <person name="Hune M."/>
            <person name="Gregory S."/>
            <person name="Cheng C.H.C."/>
            <person name="Catchen J.M."/>
        </authorList>
    </citation>
    <scope>NUCLEOTIDE SEQUENCE [LARGE SCALE GENOMIC DNA]</scope>
    <source>
        <tissue evidence="3">White muscle</tissue>
    </source>
</reference>
<gene>
    <name evidence="3" type="ORF">CgunFtcFv8_020301</name>
</gene>
<evidence type="ECO:0008006" key="5">
    <source>
        <dbReference type="Google" id="ProtNLM"/>
    </source>
</evidence>
<feature type="region of interest" description="Disordered" evidence="1">
    <location>
        <begin position="53"/>
        <end position="72"/>
    </location>
</feature>
<dbReference type="AlphaFoldDB" id="A0AAN8E8F3"/>
<evidence type="ECO:0000313" key="3">
    <source>
        <dbReference type="EMBL" id="KAK5934892.1"/>
    </source>
</evidence>
<feature type="chain" id="PRO_5042896171" description="Secreted protein" evidence="2">
    <location>
        <begin position="27"/>
        <end position="72"/>
    </location>
</feature>
<dbReference type="Proteomes" id="UP001331515">
    <property type="component" value="Unassembled WGS sequence"/>
</dbReference>
<keyword evidence="4" id="KW-1185">Reference proteome</keyword>
<feature type="signal peptide" evidence="2">
    <location>
        <begin position="1"/>
        <end position="26"/>
    </location>
</feature>
<accession>A0AAN8E8F3</accession>
<comment type="caution">
    <text evidence="3">The sequence shown here is derived from an EMBL/GenBank/DDBJ whole genome shotgun (WGS) entry which is preliminary data.</text>
</comment>
<feature type="compositionally biased region" description="Polar residues" evidence="1">
    <location>
        <begin position="62"/>
        <end position="72"/>
    </location>
</feature>
<sequence>MHLYRSQPPAAHITAALLAALHLCISESTLIIADSHMLSPLLLTPSFSPTPSGSLALELEESGSQQPEDGGE</sequence>
<evidence type="ECO:0000256" key="2">
    <source>
        <dbReference type="SAM" id="SignalP"/>
    </source>
</evidence>
<evidence type="ECO:0000313" key="4">
    <source>
        <dbReference type="Proteomes" id="UP001331515"/>
    </source>
</evidence>